<accession>A0A9Q1BLX9</accession>
<dbReference type="InterPro" id="IPR005828">
    <property type="entry name" value="MFS_sugar_transport-like"/>
</dbReference>
<evidence type="ECO:0000313" key="8">
    <source>
        <dbReference type="Proteomes" id="UP001152320"/>
    </source>
</evidence>
<evidence type="ECO:0000313" key="7">
    <source>
        <dbReference type="EMBL" id="KAJ8029102.1"/>
    </source>
</evidence>
<dbReference type="AlphaFoldDB" id="A0A9Q1BLX9"/>
<dbReference type="OrthoDB" id="10021984at2759"/>
<evidence type="ECO:0000259" key="6">
    <source>
        <dbReference type="PROSITE" id="PS50850"/>
    </source>
</evidence>
<dbReference type="Pfam" id="PF00083">
    <property type="entry name" value="Sugar_tr"/>
    <property type="match status" value="1"/>
</dbReference>
<feature type="transmembrane region" description="Helical" evidence="5">
    <location>
        <begin position="429"/>
        <end position="455"/>
    </location>
</feature>
<feature type="transmembrane region" description="Helical" evidence="5">
    <location>
        <begin position="372"/>
        <end position="396"/>
    </location>
</feature>
<evidence type="ECO:0000256" key="5">
    <source>
        <dbReference type="SAM" id="Phobius"/>
    </source>
</evidence>
<keyword evidence="8" id="KW-1185">Reference proteome</keyword>
<keyword evidence="4 5" id="KW-0472">Membrane</keyword>
<name>A0A9Q1BLX9_HOLLE</name>
<evidence type="ECO:0000256" key="4">
    <source>
        <dbReference type="ARBA" id="ARBA00023136"/>
    </source>
</evidence>
<sequence length="468" mass="51941">MELDDILSQLGDFGRYQTIIYLFISLIGQVPGSWHMLAISFLGAVPDHHCHIPDGGSLQDHIPYTTDPDTGEIEYDSCSIYANNGEPNSTTECSDWDYAKEPYGDTIVSEWDLVCDDSNLVEISQSVFMAGVMVGSILFGQLSDRFGRKPILFASLAMQVIVGTVVVFSSSLIFFTVVRFFVGVLEQGYDITSYVMVTELFTPRRRAYAGILLTNFWALGIMSLPLLAWLIQDWRYLQLAITLPLLLALPTWWIIPESPRWLLSMGRYRKVNKILDKIAKFNGKAIESFVLSHHDVSAENTIEDGSITNCGGAANDTKTVNEQTANMTSVFDLFKTRLICKITVIMMFVWFVNAIIYYGLSLNTGSLAGDPYLNFFLSGAVEIPSYILAVAVVTWFGRKIPVCCFHFIGGLACIVTVLIPTATDKEKDLSALIVTTAMTGKFCIAASYAIVFLYASELFPTVVRSVES</sequence>
<feature type="transmembrane region" description="Helical" evidence="5">
    <location>
        <begin position="338"/>
        <end position="360"/>
    </location>
</feature>
<dbReference type="InterPro" id="IPR036259">
    <property type="entry name" value="MFS_trans_sf"/>
</dbReference>
<feature type="transmembrane region" description="Helical" evidence="5">
    <location>
        <begin position="403"/>
        <end position="423"/>
    </location>
</feature>
<evidence type="ECO:0000256" key="1">
    <source>
        <dbReference type="ARBA" id="ARBA00004141"/>
    </source>
</evidence>
<dbReference type="GO" id="GO:0022857">
    <property type="term" value="F:transmembrane transporter activity"/>
    <property type="evidence" value="ECO:0007669"/>
    <property type="project" value="InterPro"/>
</dbReference>
<keyword evidence="2 5" id="KW-0812">Transmembrane</keyword>
<evidence type="ECO:0000256" key="2">
    <source>
        <dbReference type="ARBA" id="ARBA00022692"/>
    </source>
</evidence>
<feature type="transmembrane region" description="Helical" evidence="5">
    <location>
        <begin position="151"/>
        <end position="174"/>
    </location>
</feature>
<feature type="transmembrane region" description="Helical" evidence="5">
    <location>
        <begin position="236"/>
        <end position="255"/>
    </location>
</feature>
<dbReference type="CDD" id="cd17317">
    <property type="entry name" value="MFS_SLC22"/>
    <property type="match status" value="1"/>
</dbReference>
<dbReference type="Proteomes" id="UP001152320">
    <property type="component" value="Chromosome 14"/>
</dbReference>
<feature type="domain" description="Major facilitator superfamily (MFS) profile" evidence="6">
    <location>
        <begin position="21"/>
        <end position="468"/>
    </location>
</feature>
<comment type="caution">
    <text evidence="7">The sequence shown here is derived from an EMBL/GenBank/DDBJ whole genome shotgun (WGS) entry which is preliminary data.</text>
</comment>
<comment type="subcellular location">
    <subcellularLocation>
        <location evidence="1">Membrane</location>
        <topology evidence="1">Multi-pass membrane protein</topology>
    </subcellularLocation>
</comment>
<organism evidence="7 8">
    <name type="scientific">Holothuria leucospilota</name>
    <name type="common">Black long sea cucumber</name>
    <name type="synonym">Mertensiothuria leucospilota</name>
    <dbReference type="NCBI Taxonomy" id="206669"/>
    <lineage>
        <taxon>Eukaryota</taxon>
        <taxon>Metazoa</taxon>
        <taxon>Echinodermata</taxon>
        <taxon>Eleutherozoa</taxon>
        <taxon>Echinozoa</taxon>
        <taxon>Holothuroidea</taxon>
        <taxon>Aspidochirotacea</taxon>
        <taxon>Aspidochirotida</taxon>
        <taxon>Holothuriidae</taxon>
        <taxon>Holothuria</taxon>
    </lineage>
</organism>
<dbReference type="PROSITE" id="PS50850">
    <property type="entry name" value="MFS"/>
    <property type="match status" value="1"/>
</dbReference>
<protein>
    <submittedName>
        <fullName evidence="7">Organic cation transporter-like protein</fullName>
    </submittedName>
</protein>
<dbReference type="PANTHER" id="PTHR24064">
    <property type="entry name" value="SOLUTE CARRIER FAMILY 22 MEMBER"/>
    <property type="match status" value="1"/>
</dbReference>
<dbReference type="Gene3D" id="1.20.1250.20">
    <property type="entry name" value="MFS general substrate transporter like domains"/>
    <property type="match status" value="1"/>
</dbReference>
<dbReference type="SUPFAM" id="SSF103473">
    <property type="entry name" value="MFS general substrate transporter"/>
    <property type="match status" value="1"/>
</dbReference>
<keyword evidence="3 5" id="KW-1133">Transmembrane helix</keyword>
<evidence type="ECO:0000256" key="3">
    <source>
        <dbReference type="ARBA" id="ARBA00022989"/>
    </source>
</evidence>
<dbReference type="EMBL" id="JAIZAY010000014">
    <property type="protein sequence ID" value="KAJ8029102.1"/>
    <property type="molecule type" value="Genomic_DNA"/>
</dbReference>
<dbReference type="InterPro" id="IPR020846">
    <property type="entry name" value="MFS_dom"/>
</dbReference>
<proteinExistence type="predicted"/>
<gene>
    <name evidence="7" type="ORF">HOLleu_28424</name>
</gene>
<reference evidence="7" key="1">
    <citation type="submission" date="2021-10" db="EMBL/GenBank/DDBJ databases">
        <title>Tropical sea cucumber genome reveals ecological adaptation and Cuvierian tubules defense mechanism.</title>
        <authorList>
            <person name="Chen T."/>
        </authorList>
    </citation>
    <scope>NUCLEOTIDE SEQUENCE</scope>
    <source>
        <strain evidence="7">Nanhai2018</strain>
        <tissue evidence="7">Muscle</tissue>
    </source>
</reference>
<dbReference type="GO" id="GO:0016020">
    <property type="term" value="C:membrane"/>
    <property type="evidence" value="ECO:0007669"/>
    <property type="project" value="UniProtKB-SubCell"/>
</dbReference>
<feature type="transmembrane region" description="Helical" evidence="5">
    <location>
        <begin position="209"/>
        <end position="230"/>
    </location>
</feature>